<keyword evidence="19" id="KW-1043">Host membrane</keyword>
<feature type="domain" description="RdRp catalytic" evidence="28">
    <location>
        <begin position="1795"/>
        <end position="1916"/>
    </location>
</feature>
<evidence type="ECO:0000256" key="15">
    <source>
        <dbReference type="ARBA" id="ARBA00022806"/>
    </source>
</evidence>
<keyword evidence="14" id="KW-1161">Viral attachment to host cell</keyword>
<dbReference type="InterPro" id="IPR000605">
    <property type="entry name" value="Helicase_SF3_ssDNA/RNA_vir"/>
</dbReference>
<keyword evidence="12" id="KW-0547">Nucleotide-binding</keyword>
<keyword evidence="21" id="KW-1182">Viral ion channel</keyword>
<evidence type="ECO:0000256" key="23">
    <source>
        <dbReference type="ARBA" id="ARBA00023136"/>
    </source>
</evidence>
<dbReference type="GO" id="GO:0003724">
    <property type="term" value="F:RNA helicase activity"/>
    <property type="evidence" value="ECO:0007669"/>
    <property type="project" value="InterPro"/>
</dbReference>
<evidence type="ECO:0000256" key="22">
    <source>
        <dbReference type="ARBA" id="ARBA00023065"/>
    </source>
</evidence>
<keyword evidence="18" id="KW-0946">Virion</keyword>
<dbReference type="GO" id="GO:0046718">
    <property type="term" value="P:symbiont entry into host cell"/>
    <property type="evidence" value="ECO:0007669"/>
    <property type="project" value="UniProtKB-KW"/>
</dbReference>
<evidence type="ECO:0000256" key="20">
    <source>
        <dbReference type="ARBA" id="ARBA00022953"/>
    </source>
</evidence>
<evidence type="ECO:0000256" key="14">
    <source>
        <dbReference type="ARBA" id="ARBA00022804"/>
    </source>
</evidence>
<dbReference type="GO" id="GO:0003968">
    <property type="term" value="F:RNA-directed RNA polymerase activity"/>
    <property type="evidence" value="ECO:0007669"/>
    <property type="project" value="UniProtKB-KW"/>
</dbReference>
<dbReference type="CDD" id="cd00205">
    <property type="entry name" value="rhv_like"/>
    <property type="match status" value="2"/>
</dbReference>
<evidence type="ECO:0000256" key="19">
    <source>
        <dbReference type="ARBA" id="ARBA00022870"/>
    </source>
</evidence>
<protein>
    <recommendedName>
        <fullName evidence="3">Genome polyprotein</fullName>
    </recommendedName>
</protein>
<feature type="transmembrane region" description="Helical" evidence="27">
    <location>
        <begin position="471"/>
        <end position="494"/>
    </location>
</feature>
<dbReference type="InterPro" id="IPR007094">
    <property type="entry name" value="RNA-dir_pol_PSvirus"/>
</dbReference>
<keyword evidence="8" id="KW-0945">Host-virus interaction</keyword>
<accession>A0AB39A397</accession>
<keyword evidence="6" id="KW-1036">Host cytoplasmic vesicle</keyword>
<dbReference type="GO" id="GO:0005524">
    <property type="term" value="F:ATP binding"/>
    <property type="evidence" value="ECO:0007669"/>
    <property type="project" value="UniProtKB-KW"/>
</dbReference>
<dbReference type="PROSITE" id="PS50507">
    <property type="entry name" value="RDRP_SSRNA_POS"/>
    <property type="match status" value="1"/>
</dbReference>
<dbReference type="GO" id="GO:0003723">
    <property type="term" value="F:RNA binding"/>
    <property type="evidence" value="ECO:0007669"/>
    <property type="project" value="InterPro"/>
</dbReference>
<keyword evidence="5 30" id="KW-0696">RNA-directed RNA polymerase</keyword>
<dbReference type="GO" id="GO:0008234">
    <property type="term" value="F:cysteine-type peptidase activity"/>
    <property type="evidence" value="ECO:0007669"/>
    <property type="project" value="UniProtKB-KW"/>
</dbReference>
<feature type="transmembrane region" description="Helical" evidence="27">
    <location>
        <begin position="1067"/>
        <end position="1089"/>
    </location>
</feature>
<feature type="domain" description="SF3 helicase" evidence="29">
    <location>
        <begin position="683"/>
        <end position="854"/>
    </location>
</feature>
<reference evidence="30" key="2">
    <citation type="submission" date="2024-03" db="EMBL/GenBank/DDBJ databases">
        <authorList>
            <person name="Luo J."/>
            <person name="Dong X."/>
            <person name="Zhang F."/>
            <person name="Zhou C."/>
            <person name="Meng F."/>
            <person name="Wang G."/>
            <person name="Qiu L."/>
            <person name="Shi W."/>
        </authorList>
    </citation>
    <scope>NUCLEOTIDE SEQUENCE</scope>
    <source>
        <strain evidence="30">2/S3</strain>
    </source>
</reference>
<evidence type="ECO:0000256" key="3">
    <source>
        <dbReference type="ARBA" id="ARBA00020107"/>
    </source>
</evidence>
<reference evidence="30" key="1">
    <citation type="journal article" date="2024" name="Vet Sci">
        <title>Meta-Transcriptomic Analysis Reveals Novel RNA Viruses in Polychaetes Perinereis.</title>
        <authorList>
            <person name="Luo J."/>
            <person name="Zhang F."/>
            <person name="Zhou C."/>
            <person name="Meng F."/>
            <person name="Wang G."/>
            <person name="Qiu L."/>
            <person name="Shi W."/>
            <person name="Huang J."/>
            <person name="Dong X."/>
        </authorList>
    </citation>
    <scope>NUCLEOTIDE SEQUENCE</scope>
    <source>
        <strain evidence="30">2/S3</strain>
    </source>
</reference>
<keyword evidence="7" id="KW-0167">Capsid protein</keyword>
<dbReference type="InterPro" id="IPR001205">
    <property type="entry name" value="RNA-dir_pol_C"/>
</dbReference>
<dbReference type="EMBL" id="PP479902">
    <property type="protein sequence ID" value="XDE70244.1"/>
    <property type="molecule type" value="Genomic_RNA"/>
</dbReference>
<dbReference type="InterPro" id="IPR001676">
    <property type="entry name" value="Picornavirus_capsid"/>
</dbReference>
<evidence type="ECO:0000256" key="25">
    <source>
        <dbReference type="ARBA" id="ARBA00023303"/>
    </source>
</evidence>
<organism evidence="30">
    <name type="scientific">Perinereis wilsoni picorna-like virus 1</name>
    <dbReference type="NCBI Taxonomy" id="3237983"/>
    <lineage>
        <taxon>Viruses</taxon>
        <taxon>Riboviria</taxon>
        <taxon>Orthornavirae</taxon>
        <taxon>Pisuviricota</taxon>
        <taxon>Pisoniviricetes</taxon>
        <taxon>Picornavirales</taxon>
        <taxon>Picornaviridae</taxon>
    </lineage>
</organism>
<keyword evidence="4" id="KW-0813">Transport</keyword>
<dbReference type="SUPFAM" id="SSF50494">
    <property type="entry name" value="Trypsin-like serine proteases"/>
    <property type="match status" value="1"/>
</dbReference>
<keyword evidence="10" id="KW-0808">Transferase</keyword>
<proteinExistence type="predicted"/>
<evidence type="ECO:0000256" key="7">
    <source>
        <dbReference type="ARBA" id="ARBA00022561"/>
    </source>
</evidence>
<dbReference type="InterPro" id="IPR029053">
    <property type="entry name" value="Viral_coat"/>
</dbReference>
<dbReference type="InterPro" id="IPR043502">
    <property type="entry name" value="DNA/RNA_pol_sf"/>
</dbReference>
<evidence type="ECO:0000256" key="10">
    <source>
        <dbReference type="ARBA" id="ARBA00022679"/>
    </source>
</evidence>
<evidence type="ECO:0000256" key="6">
    <source>
        <dbReference type="ARBA" id="ARBA00022488"/>
    </source>
</evidence>
<keyword evidence="16" id="KW-0788">Thiol protease</keyword>
<evidence type="ECO:0000256" key="16">
    <source>
        <dbReference type="ARBA" id="ARBA00022807"/>
    </source>
</evidence>
<evidence type="ECO:0000256" key="8">
    <source>
        <dbReference type="ARBA" id="ARBA00022581"/>
    </source>
</evidence>
<dbReference type="SUPFAM" id="SSF56672">
    <property type="entry name" value="DNA/RNA polymerases"/>
    <property type="match status" value="1"/>
</dbReference>
<name>A0AB39A397_9PICO</name>
<evidence type="ECO:0000256" key="18">
    <source>
        <dbReference type="ARBA" id="ARBA00022844"/>
    </source>
</evidence>
<dbReference type="PROSITE" id="PS51218">
    <property type="entry name" value="SF3_HELICASE_2"/>
    <property type="match status" value="1"/>
</dbReference>
<dbReference type="Gene3D" id="3.30.70.270">
    <property type="match status" value="1"/>
</dbReference>
<keyword evidence="13" id="KW-0378">Hydrolase</keyword>
<dbReference type="InterPro" id="IPR043128">
    <property type="entry name" value="Rev_trsase/Diguanyl_cyclase"/>
</dbReference>
<evidence type="ECO:0000256" key="12">
    <source>
        <dbReference type="ARBA" id="ARBA00022741"/>
    </source>
</evidence>
<evidence type="ECO:0000259" key="28">
    <source>
        <dbReference type="PROSITE" id="PS50507"/>
    </source>
</evidence>
<keyword evidence="23 27" id="KW-0472">Membrane</keyword>
<keyword evidence="25" id="KW-0407">Ion channel</keyword>
<evidence type="ECO:0000256" key="2">
    <source>
        <dbReference type="ARBA" id="ARBA00004328"/>
    </source>
</evidence>
<dbReference type="SUPFAM" id="SSF88633">
    <property type="entry name" value="Positive stranded ssRNA viruses"/>
    <property type="match status" value="3"/>
</dbReference>
<dbReference type="GO" id="GO:0039694">
    <property type="term" value="P:viral RNA genome replication"/>
    <property type="evidence" value="ECO:0007669"/>
    <property type="project" value="InterPro"/>
</dbReference>
<dbReference type="Pfam" id="PF00910">
    <property type="entry name" value="RNA_helicase"/>
    <property type="match status" value="1"/>
</dbReference>
<dbReference type="InterPro" id="IPR014759">
    <property type="entry name" value="Helicase_SF3_ssRNA_vir"/>
</dbReference>
<evidence type="ECO:0000256" key="1">
    <source>
        <dbReference type="ARBA" id="ARBA00004295"/>
    </source>
</evidence>
<keyword evidence="17" id="KW-0067">ATP-binding</keyword>
<dbReference type="GO" id="GO:0006351">
    <property type="term" value="P:DNA-templated transcription"/>
    <property type="evidence" value="ECO:0007669"/>
    <property type="project" value="InterPro"/>
</dbReference>
<evidence type="ECO:0000256" key="13">
    <source>
        <dbReference type="ARBA" id="ARBA00022801"/>
    </source>
</evidence>
<dbReference type="GO" id="GO:0034220">
    <property type="term" value="P:monoatomic ion transmembrane transport"/>
    <property type="evidence" value="ECO:0007669"/>
    <property type="project" value="UniProtKB-KW"/>
</dbReference>
<evidence type="ECO:0000256" key="5">
    <source>
        <dbReference type="ARBA" id="ARBA00022484"/>
    </source>
</evidence>
<dbReference type="InterPro" id="IPR009003">
    <property type="entry name" value="Peptidase_S1_PA"/>
</dbReference>
<evidence type="ECO:0000259" key="29">
    <source>
        <dbReference type="PROSITE" id="PS51218"/>
    </source>
</evidence>
<dbReference type="CDD" id="cd23169">
    <property type="entry name" value="ps-ssRNAv-Picornavirales"/>
    <property type="match status" value="1"/>
</dbReference>
<feature type="compositionally biased region" description="Polar residues" evidence="26">
    <location>
        <begin position="26"/>
        <end position="39"/>
    </location>
</feature>
<feature type="region of interest" description="Disordered" evidence="26">
    <location>
        <begin position="1"/>
        <end position="39"/>
    </location>
</feature>
<dbReference type="GO" id="GO:0005198">
    <property type="term" value="F:structural molecule activity"/>
    <property type="evidence" value="ECO:0007669"/>
    <property type="project" value="InterPro"/>
</dbReference>
<evidence type="ECO:0000256" key="11">
    <source>
        <dbReference type="ARBA" id="ARBA00022695"/>
    </source>
</evidence>
<keyword evidence="27" id="KW-1133">Transmembrane helix</keyword>
<keyword evidence="15" id="KW-0347">Helicase</keyword>
<dbReference type="GO" id="GO:0015267">
    <property type="term" value="F:channel activity"/>
    <property type="evidence" value="ECO:0007669"/>
    <property type="project" value="UniProtKB-KW"/>
</dbReference>
<keyword evidence="11" id="KW-0548">Nucleotidyltransferase</keyword>
<dbReference type="InterPro" id="IPR033703">
    <property type="entry name" value="Rhv-like"/>
</dbReference>
<dbReference type="GO" id="GO:0044162">
    <property type="term" value="C:host cell cytoplasmic vesicle membrane"/>
    <property type="evidence" value="ECO:0007669"/>
    <property type="project" value="UniProtKB-SubCell"/>
</dbReference>
<keyword evidence="22" id="KW-0406">Ion transport</keyword>
<dbReference type="Pfam" id="PF00073">
    <property type="entry name" value="Rhv"/>
    <property type="match status" value="1"/>
</dbReference>
<evidence type="ECO:0000256" key="4">
    <source>
        <dbReference type="ARBA" id="ARBA00022448"/>
    </source>
</evidence>
<dbReference type="GO" id="GO:0006508">
    <property type="term" value="P:proteolysis"/>
    <property type="evidence" value="ECO:0007669"/>
    <property type="project" value="UniProtKB-KW"/>
</dbReference>
<evidence type="ECO:0000256" key="17">
    <source>
        <dbReference type="ARBA" id="ARBA00022840"/>
    </source>
</evidence>
<dbReference type="GO" id="GO:0019062">
    <property type="term" value="P:virion attachment to host cell"/>
    <property type="evidence" value="ECO:0007669"/>
    <property type="project" value="UniProtKB-KW"/>
</dbReference>
<sequence length="2934" mass="328210">MFKRRTQSKTDLVSEFNQEPVRRQPDNVSRISNISDKPSQQSPVILHELTPVRDVEPNNVQKTFPVNVEVHDSTSFIVSIRTPKHTYVGRAIYRIESFSVDGNLVIIGRPWNLAQTLTNEAVYVEYTDMAIGSMSIGSEGFVIRAKLVGKHSQIDRSNLLCRVVFDQERSLISIVQWNPAKDDYTAHSNGVQAIGYHVVDVFGRDVHNSTSGIAIPGDVMRDAQRTGKPIIVLSGEDRELPPELDSLQPREGDFSHLSENRRLNAHELFTTGKILNIDGDDIFLDPAGVDTDSGVVMAKADEIEYAIDHFLMLVKMAKRFGATQGSKPVLELLRSTRQSSWFKALKRGQGAYFINYCMDPARTFRMCSIINTLFDESFLLGAQPDELYEAHHAPANAIYETVYNGILSIIERTRDLASITYESLRTILFKACAYGSELFTALSESIGNTIDKSLMHLFSRMIAVLNPFTEYLMPSTIAVCGTAFVFVAAITLGFMSVQTIFKALDWCAASYMTTATPTDPGRPLMPFSHWCRASMDDDFYQAHGSDAVDGTAGLAALLFSKTIAPLTCKRQSEHVKILKEYIALFAAGAVAVKAVKGIAEMLWIILPLNIQTYLTMHYGSKAAHDKLAYENWRDRAITLARNQIPRVMMSALYRQMLGDTVAEYNRSFEVPSEHRQFGVVLFMQLVNKLAQLERFEAGVVRRRAPYSLHICGRPGAGKSLLLPRIVSDVFSYSSADIYTKSTEEFWSGYIDQRVVFWDEFLAIADEQTLTRNTGEYLDLISNSDFMPQFADINPNPTTGQKGTKVHPEVVITANNEVHNRPPKCRVEAFQRRRYHVIYIEPREDCPMCDDGNNVDIAKVPKETRDKLGHLQFKLLPGSHPAMQKAGGFAAFPYMTYTELVEELKASYAHFEQTRLINEQMTLTDEETNNHADPSQLFFEALARTKGIPLTENDVILSAFNNVPTVKFDTKPKRHNAQSPIMDDGYESHSHATTTTMAEVHSFDETMEELPANERMQVFTESAGTIPPGVMANQPTLYSRVEEYLSIACNTGSSIVSRMVGTEPYWKSFAYMTATAVIGWTAIFGGLYLIRTVRNYFRSSEMDMQYHSDYTRKQQSPKRARQRKEINNSYSYHSHPEPDRREVLEFSFEHVDPETNRVSMTKGFGVPIEGKHFVTNLHHFYSNTDNGRSEWFPTPATGKIIFKNKAFPVELESFNGSHDFNTDLIIIGLSGKQAPTFPNNWSKFLHEDDITPAIQSQIGRLILPGHSIYHGRFSILLSGENPAYSVPWSDGGNAGIIRPDAIYRLDVPSKKGDCGAPLIGAVGPYSDKIMGLLCAGQENRGLSGGSLCTILSKEHLFEMLDAGMDDAPERFNFHGQFADEVIDWHSRRLDIDSSKKMTNCAKKFLASSSSGRAKNITTEQIETDPELSKSLVELMLTLTASRLMADKNRHYLSDEAYRKVKEGLYLPEIEAIFDDRNKFEAILKSADVGDIPFNSKTKATTDAEFILRTCNEERKQCAPIASGYNFHGAPREGPNMEWIDVVPKNERVHLNRKTSIRKSALAEYLPEFLQSKKQPAVMEPQRIGDKVIDPIDIKIDTMAKVSFPETIDEALLEKVSGDVEEHYRRLVADSDVPKRVLTLEESVGGIDSVMKGMCLSTSPGYPLCVRHCGGKKKWVFRAGKNNDVVVTDEFRYMVDELESRILAGLPVDEHRWQAHMKDETVSQEKIDNLRTRTIYCGDMVRQAIYRKYMGSLLAAINNNPLGHTPSCISLNQYSLDMDKIYEHLVGLVPYEQRDSLKFQAGDYKNFDMCHHPSFTRYAYDIIRKVNPVAVPDRMWDDFLRSESQSPVAFGHLMVKFKSFHPSGCLFTTIKNNIQNELYFRYIYAVDHPDRSFDEDVRMVALGDDHILCMRGEVDFTGPRIAELMKTIGQTYTSDKKGAEIEDYQSWEAIHFLGAQPTLMPELGRWVGAPKVSTIADMLTFTGDNDSSLADKVEQALDLCSLWPRDQYNKLSLSLHLAVKKLHGKGLRLEPWAARRIKVAKRTAGTDDAYYAYGCEYQAHSNGQTVRDLTTFHTEIQDDVRQQRRTTRESKALAEESMSMEYTLESHIYRGSFEWTTDQAGGTIIGQVLAPFQILAAGSQANIQNMSFDRFIYWHGDCSLMLQINGTPFLQGALVLFWYPLGVCPDTYEREQWFALPHVVLNPHSATTSQLTVPFQYPRAVLNTFSGIDQSNPAENLGSFVVGVLSPLTATASDSVTVTIYSAFPDSKLTIPRPTTSATLLRKEINNADGPREQTNSERRSKADLGKINSVEWIAHGQGGSTMNTTNNYNITDVVGNVPIENTTVPSGNTQTISPDTDLVVPMDNPICASGAVPLVGQYPGMSRSNGLVPSQNLALHPQRYERLHRSIFDPNDMNIHKILAKPAYFEEFSWNATDAVGTVLLSTNLNSVLGKSTGDTIPFNLAFLNLCKFYRADITIDLWCIKTKFQTGRLRATVAYGAPPPIETADVNVYYNQTLDFVDNEKSSFVIPYNQATEFIRTWEGSDPNAISDPIQDYSLGTLAISVANQMRAASSVPQTVNVIMCVSFTNVVMAVPQQVLPFDASFDNDGTLEPFNNTQIATVDTQTLRENKPVAAVRAYQAHSDGPKTTALSEEPVLGEQTAEVGDGGSTPVAAVTLDERTQFRTTRPCRLQVGEKFEYTVDSLVEIMRRLHAIPSPLPLNPGNPAQNRWITIIPGVGSKAPISGGTLYTINNAPVDVMQLFYAAWGGSLRYRIYATSGIKELFYYPTLSKSQTKEYVFSNQLDWPSSTSQTTPFSGTNYVMTTGANTTTLKSTEFLFPTGDANYIDINVPFDTHFYYHLLDRGTAYKNLTGTITGLVNVVTDNDSAYVAQAFGDDFAYGVFRPPPALKLRALDVVGTQAGTPNNFNIGGFRISLLV</sequence>
<evidence type="ECO:0000256" key="26">
    <source>
        <dbReference type="SAM" id="MobiDB-lite"/>
    </source>
</evidence>
<dbReference type="Pfam" id="PF00680">
    <property type="entry name" value="RdRP_1"/>
    <property type="match status" value="1"/>
</dbReference>
<evidence type="ECO:0000256" key="21">
    <source>
        <dbReference type="ARBA" id="ARBA00023039"/>
    </source>
</evidence>
<keyword evidence="27" id="KW-0812">Transmembrane</keyword>
<dbReference type="GO" id="GO:0019028">
    <property type="term" value="C:viral capsid"/>
    <property type="evidence" value="ECO:0007669"/>
    <property type="project" value="UniProtKB-KW"/>
</dbReference>
<keyword evidence="9" id="KW-0645">Protease</keyword>
<evidence type="ECO:0000256" key="9">
    <source>
        <dbReference type="ARBA" id="ARBA00022670"/>
    </source>
</evidence>
<keyword evidence="24" id="KW-1160">Virus entry into host cell</keyword>
<evidence type="ECO:0000256" key="24">
    <source>
        <dbReference type="ARBA" id="ARBA00023296"/>
    </source>
</evidence>
<feature type="region of interest" description="Disordered" evidence="26">
    <location>
        <begin position="1107"/>
        <end position="1137"/>
    </location>
</feature>
<keyword evidence="20" id="KW-0693">Viral RNA replication</keyword>
<comment type="subcellular location">
    <subcellularLocation>
        <location evidence="1">Host cytoplasmic vesicle membrane</location>
        <topology evidence="1">Peripheral membrane protein</topology>
        <orientation evidence="1">Cytoplasmic side</orientation>
    </subcellularLocation>
    <subcellularLocation>
        <location evidence="2">Virion</location>
    </subcellularLocation>
</comment>
<dbReference type="Gene3D" id="2.60.120.20">
    <property type="match status" value="3"/>
</dbReference>
<evidence type="ECO:0000313" key="30">
    <source>
        <dbReference type="EMBL" id="XDE70244.1"/>
    </source>
</evidence>
<evidence type="ECO:0000256" key="27">
    <source>
        <dbReference type="SAM" id="Phobius"/>
    </source>
</evidence>